<gene>
    <name evidence="1" type="ORF">LSH36_1517g00008</name>
</gene>
<organism evidence="1 2">
    <name type="scientific">Paralvinella palmiformis</name>
    <dbReference type="NCBI Taxonomy" id="53620"/>
    <lineage>
        <taxon>Eukaryota</taxon>
        <taxon>Metazoa</taxon>
        <taxon>Spiralia</taxon>
        <taxon>Lophotrochozoa</taxon>
        <taxon>Annelida</taxon>
        <taxon>Polychaeta</taxon>
        <taxon>Sedentaria</taxon>
        <taxon>Canalipalpata</taxon>
        <taxon>Terebellida</taxon>
        <taxon>Terebelliformia</taxon>
        <taxon>Alvinellidae</taxon>
        <taxon>Paralvinella</taxon>
    </lineage>
</organism>
<dbReference type="Proteomes" id="UP001208570">
    <property type="component" value="Unassembled WGS sequence"/>
</dbReference>
<protein>
    <submittedName>
        <fullName evidence="1">Uncharacterized protein</fullName>
    </submittedName>
</protein>
<evidence type="ECO:0000313" key="2">
    <source>
        <dbReference type="Proteomes" id="UP001208570"/>
    </source>
</evidence>
<reference evidence="1" key="1">
    <citation type="journal article" date="2023" name="Mol. Biol. Evol.">
        <title>Third-Generation Sequencing Reveals the Adaptive Role of the Epigenome in Three Deep-Sea Polychaetes.</title>
        <authorList>
            <person name="Perez M."/>
            <person name="Aroh O."/>
            <person name="Sun Y."/>
            <person name="Lan Y."/>
            <person name="Juniper S.K."/>
            <person name="Young C.R."/>
            <person name="Angers B."/>
            <person name="Qian P.Y."/>
        </authorList>
    </citation>
    <scope>NUCLEOTIDE SEQUENCE</scope>
    <source>
        <strain evidence="1">P08H-3</strain>
    </source>
</reference>
<dbReference type="AlphaFoldDB" id="A0AAD9ITI8"/>
<sequence>MYIKHPLTKHGRPRQHGVVTKKLSPRSYIMTTTCNARRNRKHFVLAKFQSLRTTIQRINRLFFPFRYRYQHS</sequence>
<proteinExistence type="predicted"/>
<comment type="caution">
    <text evidence="1">The sequence shown here is derived from an EMBL/GenBank/DDBJ whole genome shotgun (WGS) entry which is preliminary data.</text>
</comment>
<evidence type="ECO:0000313" key="1">
    <source>
        <dbReference type="EMBL" id="KAK2140010.1"/>
    </source>
</evidence>
<dbReference type="EMBL" id="JAODUP010001515">
    <property type="protein sequence ID" value="KAK2140010.1"/>
    <property type="molecule type" value="Genomic_DNA"/>
</dbReference>
<name>A0AAD9ITI8_9ANNE</name>
<keyword evidence="2" id="KW-1185">Reference proteome</keyword>
<accession>A0AAD9ITI8</accession>